<evidence type="ECO:0000256" key="1">
    <source>
        <dbReference type="ARBA" id="ARBA00022898"/>
    </source>
</evidence>
<feature type="domain" description="Alanine racemase N-terminal" evidence="5">
    <location>
        <begin position="39"/>
        <end position="258"/>
    </location>
</feature>
<dbReference type="PANTHER" id="PTHR10146:SF14">
    <property type="entry name" value="PYRIDOXAL PHOSPHATE HOMEOSTASIS PROTEIN"/>
    <property type="match status" value="1"/>
</dbReference>
<dbReference type="AlphaFoldDB" id="A0A2A9CRV2"/>
<accession>A0A2A9CRV2</accession>
<protein>
    <recommendedName>
        <fullName evidence="2">Pyridoxal phosphate homeostasis protein</fullName>
        <shortName evidence="2">PLP homeostasis protein</shortName>
    </recommendedName>
</protein>
<dbReference type="PIRSF" id="PIRSF004848">
    <property type="entry name" value="YBL036c_PLPDEIII"/>
    <property type="match status" value="1"/>
</dbReference>
<dbReference type="CDD" id="cd00635">
    <property type="entry name" value="PLPDE_III_YBL036c_like"/>
    <property type="match status" value="1"/>
</dbReference>
<dbReference type="Pfam" id="PF01168">
    <property type="entry name" value="Ala_racemase_N"/>
    <property type="match status" value="1"/>
</dbReference>
<evidence type="ECO:0000313" key="7">
    <source>
        <dbReference type="Proteomes" id="UP000226079"/>
    </source>
</evidence>
<dbReference type="InterPro" id="IPR029066">
    <property type="entry name" value="PLP-binding_barrel"/>
</dbReference>
<reference evidence="6 7" key="1">
    <citation type="submission" date="2017-10" db="EMBL/GenBank/DDBJ databases">
        <title>Sequencing the genomes of 1000 actinobacteria strains.</title>
        <authorList>
            <person name="Klenk H.-P."/>
        </authorList>
    </citation>
    <scope>NUCLEOTIDE SEQUENCE [LARGE SCALE GENOMIC DNA]</scope>
    <source>
        <strain evidence="6 7">DSM 15597</strain>
    </source>
</reference>
<comment type="caution">
    <text evidence="6">The sequence shown here is derived from an EMBL/GenBank/DDBJ whole genome shotgun (WGS) entry which is preliminary data.</text>
</comment>
<evidence type="ECO:0000259" key="5">
    <source>
        <dbReference type="Pfam" id="PF01168"/>
    </source>
</evidence>
<keyword evidence="1 2" id="KW-0663">Pyridoxal phosphate</keyword>
<dbReference type="EMBL" id="PDJC01000001">
    <property type="protein sequence ID" value="PFG16332.1"/>
    <property type="molecule type" value="Genomic_DNA"/>
</dbReference>
<dbReference type="SUPFAM" id="SSF51419">
    <property type="entry name" value="PLP-binding barrel"/>
    <property type="match status" value="1"/>
</dbReference>
<dbReference type="FunFam" id="3.20.20.10:FF:000018">
    <property type="entry name" value="Pyridoxal phosphate homeostasis protein"/>
    <property type="match status" value="1"/>
</dbReference>
<dbReference type="InterPro" id="IPR011078">
    <property type="entry name" value="PyrdxlP_homeostasis"/>
</dbReference>
<sequence length="264" mass="28444">MSGVIAIVHPATNEDQQVRAEQVWLARDMTQIAANLATVRARISVACHNAGRAPESVALLPVSKTRPASDVLAAHAAGYRRFGENKAQEAEAKAAELAQLADLEWVMIGHLQSNKAKLVARFASEFQALDSLALAAELDRRLQAEGRQLDVLIQVNSSAEDSKFGLPPEQVPAFAAALTSFDALRVRGLMTLALPSPIEDQVRACFVRMQQVQAQLRDQGIEGQSYDELSMGMSGDFELAIQHGATVVRVGTAIFGQRSYPAVG</sequence>
<dbReference type="Proteomes" id="UP000226079">
    <property type="component" value="Unassembled WGS sequence"/>
</dbReference>
<gene>
    <name evidence="6" type="ORF">ATK74_0867</name>
</gene>
<dbReference type="PANTHER" id="PTHR10146">
    <property type="entry name" value="PROLINE SYNTHETASE CO-TRANSCRIBED BACTERIAL HOMOLOG PROTEIN"/>
    <property type="match status" value="1"/>
</dbReference>
<evidence type="ECO:0000256" key="3">
    <source>
        <dbReference type="PIRSR" id="PIRSR004848-1"/>
    </source>
</evidence>
<organism evidence="6 7">
    <name type="scientific">Propionicimonas paludicola</name>
    <dbReference type="NCBI Taxonomy" id="185243"/>
    <lineage>
        <taxon>Bacteria</taxon>
        <taxon>Bacillati</taxon>
        <taxon>Actinomycetota</taxon>
        <taxon>Actinomycetes</taxon>
        <taxon>Propionibacteriales</taxon>
        <taxon>Nocardioidaceae</taxon>
        <taxon>Propionicimonas</taxon>
    </lineage>
</organism>
<evidence type="ECO:0000313" key="6">
    <source>
        <dbReference type="EMBL" id="PFG16332.1"/>
    </source>
</evidence>
<name>A0A2A9CRV2_9ACTN</name>
<comment type="function">
    <text evidence="2">Pyridoxal 5'-phosphate (PLP)-binding protein, which is involved in PLP homeostasis.</text>
</comment>
<dbReference type="InterPro" id="IPR001608">
    <property type="entry name" value="Ala_racemase_N"/>
</dbReference>
<dbReference type="HAMAP" id="MF_02087">
    <property type="entry name" value="PLP_homeostasis"/>
    <property type="match status" value="1"/>
</dbReference>
<dbReference type="NCBIfam" id="TIGR00044">
    <property type="entry name" value="YggS family pyridoxal phosphate-dependent enzyme"/>
    <property type="match status" value="1"/>
</dbReference>
<comment type="similarity">
    <text evidence="2 4">Belongs to the pyridoxal phosphate-binding protein YggS/PROSC family.</text>
</comment>
<feature type="modified residue" description="N6-(pyridoxal phosphate)lysine" evidence="2 3">
    <location>
        <position position="64"/>
    </location>
</feature>
<comment type="cofactor">
    <cofactor evidence="3">
        <name>pyridoxal 5'-phosphate</name>
        <dbReference type="ChEBI" id="CHEBI:597326"/>
    </cofactor>
</comment>
<evidence type="ECO:0000256" key="2">
    <source>
        <dbReference type="HAMAP-Rule" id="MF_02087"/>
    </source>
</evidence>
<keyword evidence="7" id="KW-1185">Reference proteome</keyword>
<dbReference type="GO" id="GO:0030170">
    <property type="term" value="F:pyridoxal phosphate binding"/>
    <property type="evidence" value="ECO:0007669"/>
    <property type="project" value="UniProtKB-UniRule"/>
</dbReference>
<evidence type="ECO:0000256" key="4">
    <source>
        <dbReference type="RuleBase" id="RU004514"/>
    </source>
</evidence>
<proteinExistence type="inferred from homology"/>
<dbReference type="Gene3D" id="3.20.20.10">
    <property type="entry name" value="Alanine racemase"/>
    <property type="match status" value="1"/>
</dbReference>